<proteinExistence type="predicted"/>
<name>A0A0M3IX13_ASCLU</name>
<evidence type="ECO:0000313" key="1">
    <source>
        <dbReference type="Proteomes" id="UP000036681"/>
    </source>
</evidence>
<dbReference type="WBParaSite" id="ALUE_0002329101-mRNA-1">
    <property type="protein sequence ID" value="ALUE_0002329101-mRNA-1"/>
    <property type="gene ID" value="ALUE_0002329101"/>
</dbReference>
<dbReference type="Proteomes" id="UP000036681">
    <property type="component" value="Unplaced"/>
</dbReference>
<accession>A0A0M3IX13</accession>
<protein>
    <submittedName>
        <fullName evidence="2">PFK domain-containing protein</fullName>
    </submittedName>
</protein>
<keyword evidence="1" id="KW-1185">Reference proteome</keyword>
<organism evidence="1 2">
    <name type="scientific">Ascaris lumbricoides</name>
    <name type="common">Giant roundworm</name>
    <dbReference type="NCBI Taxonomy" id="6252"/>
    <lineage>
        <taxon>Eukaryota</taxon>
        <taxon>Metazoa</taxon>
        <taxon>Ecdysozoa</taxon>
        <taxon>Nematoda</taxon>
        <taxon>Chromadorea</taxon>
        <taxon>Rhabditida</taxon>
        <taxon>Spirurina</taxon>
        <taxon>Ascaridomorpha</taxon>
        <taxon>Ascaridoidea</taxon>
        <taxon>Ascarididae</taxon>
        <taxon>Ascaris</taxon>
    </lineage>
</organism>
<sequence>MCAQKVVGAFVWPGFILERTSSLRDWLLGKKLHGDCLGNKCHTTCMRGNVGKRTTTDQQEQQLPCYIPANGSGEEAVYNLAKRGSRAAMLSGDAFVHKSLNFAGMHDYARTGIYSGDQKWHLKKFSSGIRLDGEGFTGKTGGEILQKMEKIGERKEEKRVPRFYTGKTGLLKCRLVLLGDHGSSETGQLKCR</sequence>
<dbReference type="AlphaFoldDB" id="A0A0M3IX13"/>
<evidence type="ECO:0000313" key="2">
    <source>
        <dbReference type="WBParaSite" id="ALUE_0002329101-mRNA-1"/>
    </source>
</evidence>
<reference evidence="2" key="1">
    <citation type="submission" date="2017-02" db="UniProtKB">
        <authorList>
            <consortium name="WormBaseParasite"/>
        </authorList>
    </citation>
    <scope>IDENTIFICATION</scope>
</reference>